<evidence type="ECO:0000256" key="6">
    <source>
        <dbReference type="ARBA" id="ARBA00047665"/>
    </source>
</evidence>
<comment type="catalytic activity">
    <reaction evidence="6 7">
        <text>N(6)-[(R)-S(8)-aminomethyldihydrolipoyl]-L-lysyl-[protein] + (6S)-5,6,7,8-tetrahydrofolate = N(6)-[(R)-dihydrolipoyl]-L-lysyl-[protein] + (6R)-5,10-methylene-5,6,7,8-tetrahydrofolate + NH4(+)</text>
        <dbReference type="Rhea" id="RHEA:16945"/>
        <dbReference type="Rhea" id="RHEA-COMP:10475"/>
        <dbReference type="Rhea" id="RHEA-COMP:10492"/>
        <dbReference type="ChEBI" id="CHEBI:15636"/>
        <dbReference type="ChEBI" id="CHEBI:28938"/>
        <dbReference type="ChEBI" id="CHEBI:57453"/>
        <dbReference type="ChEBI" id="CHEBI:83100"/>
        <dbReference type="ChEBI" id="CHEBI:83143"/>
        <dbReference type="EC" id="2.1.2.10"/>
    </reaction>
</comment>
<dbReference type="PANTHER" id="PTHR43757:SF2">
    <property type="entry name" value="AMINOMETHYLTRANSFERASE, MITOCHONDRIAL"/>
    <property type="match status" value="1"/>
</dbReference>
<dbReference type="EC" id="2.1.2.10" evidence="2 7"/>
<keyword evidence="4 7" id="KW-0808">Transferase</keyword>
<dbReference type="NCBIfam" id="TIGR00528">
    <property type="entry name" value="gcvT"/>
    <property type="match status" value="1"/>
</dbReference>
<organism evidence="10 11">
    <name type="scientific">Paratrimastix pyriformis</name>
    <dbReference type="NCBI Taxonomy" id="342808"/>
    <lineage>
        <taxon>Eukaryota</taxon>
        <taxon>Metamonada</taxon>
        <taxon>Preaxostyla</taxon>
        <taxon>Paratrimastigidae</taxon>
        <taxon>Paratrimastix</taxon>
    </lineage>
</organism>
<comment type="caution">
    <text evidence="10">The sequence shown here is derived from an EMBL/GenBank/DDBJ whole genome shotgun (WGS) entry which is preliminary data.</text>
</comment>
<keyword evidence="7" id="KW-0496">Mitochondrion</keyword>
<feature type="domain" description="Aminomethyltransferase C-terminal" evidence="9">
    <location>
        <begin position="362"/>
        <end position="440"/>
    </location>
</feature>
<comment type="subunit">
    <text evidence="7">The glycine cleavage system is composed of four proteins: P, T, L and H.</text>
</comment>
<evidence type="ECO:0000256" key="1">
    <source>
        <dbReference type="ARBA" id="ARBA00008609"/>
    </source>
</evidence>
<dbReference type="Pfam" id="PF01571">
    <property type="entry name" value="GCV_T"/>
    <property type="match status" value="1"/>
</dbReference>
<reference evidence="10" key="1">
    <citation type="journal article" date="2022" name="bioRxiv">
        <title>Genomics of Preaxostyla Flagellates Illuminates Evolutionary Transitions and the Path Towards Mitochondrial Loss.</title>
        <authorList>
            <person name="Novak L.V.F."/>
            <person name="Treitli S.C."/>
            <person name="Pyrih J."/>
            <person name="Halakuc P."/>
            <person name="Pipaliya S.V."/>
            <person name="Vacek V."/>
            <person name="Brzon O."/>
            <person name="Soukal P."/>
            <person name="Eme L."/>
            <person name="Dacks J.B."/>
            <person name="Karnkowska A."/>
            <person name="Elias M."/>
            <person name="Hampl V."/>
        </authorList>
    </citation>
    <scope>NUCLEOTIDE SEQUENCE</scope>
    <source>
        <strain evidence="10">RCP-MX</strain>
    </source>
</reference>
<dbReference type="InterPro" id="IPR013977">
    <property type="entry name" value="GcvT_C"/>
</dbReference>
<dbReference type="SUPFAM" id="SSF101790">
    <property type="entry name" value="Aminomethyltransferase beta-barrel domain"/>
    <property type="match status" value="1"/>
</dbReference>
<dbReference type="Pfam" id="PF08669">
    <property type="entry name" value="GCV_T_C"/>
    <property type="match status" value="1"/>
</dbReference>
<dbReference type="InterPro" id="IPR006222">
    <property type="entry name" value="GCVT_N"/>
</dbReference>
<evidence type="ECO:0000259" key="9">
    <source>
        <dbReference type="Pfam" id="PF08669"/>
    </source>
</evidence>
<keyword evidence="7" id="KW-0809">Transit peptide</keyword>
<gene>
    <name evidence="10" type="ORF">PAPYR_11848</name>
</gene>
<accession>A0ABQ8U2Y0</accession>
<evidence type="ECO:0000256" key="7">
    <source>
        <dbReference type="RuleBase" id="RU003981"/>
    </source>
</evidence>
<evidence type="ECO:0000256" key="5">
    <source>
        <dbReference type="ARBA" id="ARBA00031395"/>
    </source>
</evidence>
<name>A0ABQ8U2Y0_9EUKA</name>
<dbReference type="InterPro" id="IPR006223">
    <property type="entry name" value="GcvT"/>
</dbReference>
<comment type="function">
    <text evidence="7">The glycine cleavage system catalyzes the degradation of glycine.</text>
</comment>
<evidence type="ECO:0000313" key="10">
    <source>
        <dbReference type="EMBL" id="KAJ4453639.1"/>
    </source>
</evidence>
<evidence type="ECO:0000313" key="11">
    <source>
        <dbReference type="Proteomes" id="UP001141327"/>
    </source>
</evidence>
<keyword evidence="11" id="KW-1185">Reference proteome</keyword>
<evidence type="ECO:0000259" key="8">
    <source>
        <dbReference type="Pfam" id="PF01571"/>
    </source>
</evidence>
<feature type="domain" description="GCVT N-terminal" evidence="8">
    <location>
        <begin position="77"/>
        <end position="335"/>
    </location>
</feature>
<dbReference type="InterPro" id="IPR029043">
    <property type="entry name" value="GcvT/YgfZ_C"/>
</dbReference>
<dbReference type="InterPro" id="IPR028896">
    <property type="entry name" value="GcvT/YgfZ/DmdA"/>
</dbReference>
<keyword evidence="3 7" id="KW-0032">Aminotransferase</keyword>
<dbReference type="PIRSF" id="PIRSF006487">
    <property type="entry name" value="GcvT"/>
    <property type="match status" value="1"/>
</dbReference>
<dbReference type="EMBL" id="JAPMOS010000233">
    <property type="protein sequence ID" value="KAJ4453639.1"/>
    <property type="molecule type" value="Genomic_DNA"/>
</dbReference>
<evidence type="ECO:0000256" key="2">
    <source>
        <dbReference type="ARBA" id="ARBA00012616"/>
    </source>
</evidence>
<dbReference type="Gene3D" id="3.30.70.1400">
    <property type="entry name" value="Aminomethyltransferase beta-barrel domains"/>
    <property type="match status" value="1"/>
</dbReference>
<dbReference type="Proteomes" id="UP001141327">
    <property type="component" value="Unassembled WGS sequence"/>
</dbReference>
<comment type="subcellular location">
    <subcellularLocation>
        <location evidence="7">Mitochondrion</location>
    </subcellularLocation>
</comment>
<protein>
    <recommendedName>
        <fullName evidence="2 7">Aminomethyltransferase</fullName>
        <ecNumber evidence="2 7">2.1.2.10</ecNumber>
    </recommendedName>
    <alternativeName>
        <fullName evidence="5 7">Glycine cleavage system T protein</fullName>
    </alternativeName>
</protein>
<comment type="similarity">
    <text evidence="1 7">Belongs to the GcvT family.</text>
</comment>
<dbReference type="Gene3D" id="2.40.30.110">
    <property type="entry name" value="Aminomethyltransferase beta-barrel domains"/>
    <property type="match status" value="1"/>
</dbReference>
<dbReference type="Gene3D" id="4.10.1250.10">
    <property type="entry name" value="Aminomethyltransferase fragment"/>
    <property type="match status" value="1"/>
</dbReference>
<sequence>MGAQRESFSERRAYIRQMIKGERDKLTVWFDLKRGRVCFACGTPYSSKKMLSKLLSLPTTGILERFSSHVATKKTPFYDLHMKFGGDVTDFCGYYLPIKYANSDIGIEHMNTRKKCTIFDVSHMGQFRLSGAGREEFMERLIVADVRGLSTWSTKLSVFTNYRGGISDDMMCTKCPNHLYLVVNAACKEKDWNHIQHHLDLWKQDFPALRIEDLSNARGLLAIQGPNAMKVLQRYTNVNLAEQPFMSQRHGKIAGVDCFITRCGYTGEDGFEISIPKDQCMRLGEVLTRDRDVTPAGLGSRDSLRLEAGLCLYGHEINDESTPIEGGLKWLIPKKRQEQGGFLGDDVILQQIRGERPLRFMRCGLEIKSGAPAREQTAVYDFQGLKQVGEVRSGLFAPSLGHPVAQAWMLPSHMEPGTELKVRVRGRFQNAVVREMPFVKKPFYRVPKKMAAKKCCGDD</sequence>
<dbReference type="PANTHER" id="PTHR43757">
    <property type="entry name" value="AMINOMETHYLTRANSFERASE"/>
    <property type="match status" value="1"/>
</dbReference>
<dbReference type="InterPro" id="IPR027266">
    <property type="entry name" value="TrmE/GcvT-like"/>
</dbReference>
<evidence type="ECO:0000256" key="3">
    <source>
        <dbReference type="ARBA" id="ARBA00022576"/>
    </source>
</evidence>
<dbReference type="Gene3D" id="3.30.1360.120">
    <property type="entry name" value="Probable tRNA modification gtpase trme, domain 1"/>
    <property type="match status" value="1"/>
</dbReference>
<evidence type="ECO:0000256" key="4">
    <source>
        <dbReference type="ARBA" id="ARBA00022679"/>
    </source>
</evidence>
<dbReference type="SUPFAM" id="SSF103025">
    <property type="entry name" value="Folate-binding domain"/>
    <property type="match status" value="1"/>
</dbReference>
<dbReference type="NCBIfam" id="NF001567">
    <property type="entry name" value="PRK00389.1"/>
    <property type="match status" value="1"/>
</dbReference>
<proteinExistence type="inferred from homology"/>